<organism evidence="1 2">
    <name type="scientific">Acanthamoeba castellanii (strain ATCC 30010 / Neff)</name>
    <dbReference type="NCBI Taxonomy" id="1257118"/>
    <lineage>
        <taxon>Eukaryota</taxon>
        <taxon>Amoebozoa</taxon>
        <taxon>Discosea</taxon>
        <taxon>Longamoebia</taxon>
        <taxon>Centramoebida</taxon>
        <taxon>Acanthamoebidae</taxon>
        <taxon>Acanthamoeba</taxon>
    </lineage>
</organism>
<dbReference type="SUPFAM" id="SSF54236">
    <property type="entry name" value="Ubiquitin-like"/>
    <property type="match status" value="1"/>
</dbReference>
<keyword evidence="2" id="KW-1185">Reference proteome</keyword>
<protein>
    <submittedName>
        <fullName evidence="1">Uncharacterized protein</fullName>
    </submittedName>
</protein>
<sequence>MEGWDVEVRFVTSCSRVFLADLCPADTTVGDLKRMVFERLGCPPQDFFLVPSPQQQAVVGRLDDHRTLAHYADRLLQPAACASPAATAGRPSVQLLLRWKSKPRLLRVVKEIKLLLGAIPPPANREISTAGLHLWEAHAATMAHFVFLVEAPDEAGPYRGTMQASGHLS</sequence>
<gene>
    <name evidence="1" type="ORF">ACA1_389640</name>
</gene>
<evidence type="ECO:0000313" key="1">
    <source>
        <dbReference type="EMBL" id="ELR11243.1"/>
    </source>
</evidence>
<dbReference type="Proteomes" id="UP000011083">
    <property type="component" value="Unassembled WGS sequence"/>
</dbReference>
<name>L8GET6_ACACF</name>
<dbReference type="GeneID" id="14911624"/>
<dbReference type="InterPro" id="IPR029071">
    <property type="entry name" value="Ubiquitin-like_domsf"/>
</dbReference>
<proteinExistence type="predicted"/>
<accession>L8GET6</accession>
<dbReference type="CDD" id="cd17039">
    <property type="entry name" value="Ubl_ubiquitin_like"/>
    <property type="match status" value="1"/>
</dbReference>
<dbReference type="RefSeq" id="XP_004333256.1">
    <property type="nucleotide sequence ID" value="XM_004333208.1"/>
</dbReference>
<evidence type="ECO:0000313" key="2">
    <source>
        <dbReference type="Proteomes" id="UP000011083"/>
    </source>
</evidence>
<dbReference type="AlphaFoldDB" id="L8GET6"/>
<dbReference type="VEuPathDB" id="AmoebaDB:ACA1_389640"/>
<dbReference type="EMBL" id="KB008156">
    <property type="protein sequence ID" value="ELR11243.1"/>
    <property type="molecule type" value="Genomic_DNA"/>
</dbReference>
<dbReference type="KEGG" id="acan:ACA1_389640"/>
<reference evidence="1 2" key="1">
    <citation type="journal article" date="2013" name="Genome Biol.">
        <title>Genome of Acanthamoeba castellanii highlights extensive lateral gene transfer and early evolution of tyrosine kinase signaling.</title>
        <authorList>
            <person name="Clarke M."/>
            <person name="Lohan A.J."/>
            <person name="Liu B."/>
            <person name="Lagkouvardos I."/>
            <person name="Roy S."/>
            <person name="Zafar N."/>
            <person name="Bertelli C."/>
            <person name="Schilde C."/>
            <person name="Kianianmomeni A."/>
            <person name="Burglin T.R."/>
            <person name="Frech C."/>
            <person name="Turcotte B."/>
            <person name="Kopec K.O."/>
            <person name="Synnott J.M."/>
            <person name="Choo C."/>
            <person name="Paponov I."/>
            <person name="Finkler A."/>
            <person name="Soon Heng Tan C."/>
            <person name="Hutchins A.P."/>
            <person name="Weinmeier T."/>
            <person name="Rattei T."/>
            <person name="Chu J.S."/>
            <person name="Gimenez G."/>
            <person name="Irimia M."/>
            <person name="Rigden D.J."/>
            <person name="Fitzpatrick D.A."/>
            <person name="Lorenzo-Morales J."/>
            <person name="Bateman A."/>
            <person name="Chiu C.H."/>
            <person name="Tang P."/>
            <person name="Hegemann P."/>
            <person name="Fromm H."/>
            <person name="Raoult D."/>
            <person name="Greub G."/>
            <person name="Miranda-Saavedra D."/>
            <person name="Chen N."/>
            <person name="Nash P."/>
            <person name="Ginger M.L."/>
            <person name="Horn M."/>
            <person name="Schaap P."/>
            <person name="Caler L."/>
            <person name="Loftus B."/>
        </authorList>
    </citation>
    <scope>NUCLEOTIDE SEQUENCE [LARGE SCALE GENOMIC DNA]</scope>
    <source>
        <strain evidence="1 2">Neff</strain>
    </source>
</reference>